<dbReference type="HOGENOM" id="CLU_027387_0_0_9"/>
<keyword evidence="5 12" id="KW-0808">Transferase</keyword>
<feature type="binding site" evidence="12">
    <location>
        <position position="108"/>
    </location>
    <ligand>
        <name>UDP-N-acetyl-alpha-D-glucosamine</name>
        <dbReference type="ChEBI" id="CHEBI:57705"/>
    </ligand>
</feature>
<dbReference type="InterPro" id="IPR050068">
    <property type="entry name" value="MurA_subfamily"/>
</dbReference>
<comment type="catalytic activity">
    <reaction evidence="11 12">
        <text>phosphoenolpyruvate + UDP-N-acetyl-alpha-D-glucosamine = UDP-N-acetyl-3-O-(1-carboxyvinyl)-alpha-D-glucosamine + phosphate</text>
        <dbReference type="Rhea" id="RHEA:18681"/>
        <dbReference type="ChEBI" id="CHEBI:43474"/>
        <dbReference type="ChEBI" id="CHEBI:57705"/>
        <dbReference type="ChEBI" id="CHEBI:58702"/>
        <dbReference type="ChEBI" id="CHEBI:68483"/>
        <dbReference type="EC" id="2.5.1.7"/>
    </reaction>
</comment>
<dbReference type="GO" id="GO:0008360">
    <property type="term" value="P:regulation of cell shape"/>
    <property type="evidence" value="ECO:0007669"/>
    <property type="project" value="UniProtKB-KW"/>
</dbReference>
<feature type="domain" description="Enolpyruvate transferase" evidence="13">
    <location>
        <begin position="23"/>
        <end position="423"/>
    </location>
</feature>
<evidence type="ECO:0000256" key="4">
    <source>
        <dbReference type="ARBA" id="ARBA00022618"/>
    </source>
</evidence>
<dbReference type="GO" id="GO:0009252">
    <property type="term" value="P:peptidoglycan biosynthetic process"/>
    <property type="evidence" value="ECO:0007669"/>
    <property type="project" value="UniProtKB-UniRule"/>
</dbReference>
<dbReference type="GO" id="GO:0019277">
    <property type="term" value="P:UDP-N-acetylgalactosamine biosynthetic process"/>
    <property type="evidence" value="ECO:0007669"/>
    <property type="project" value="InterPro"/>
</dbReference>
<dbReference type="NCBIfam" id="NF006873">
    <property type="entry name" value="PRK09369.1"/>
    <property type="match status" value="1"/>
</dbReference>
<dbReference type="UniPathway" id="UPA00219"/>
<name>W1Q6A4_ABIDE</name>
<comment type="subcellular location">
    <subcellularLocation>
        <location evidence="1 12">Cytoplasm</location>
    </subcellularLocation>
</comment>
<keyword evidence="9 12" id="KW-0961">Cell wall biogenesis/degradation</keyword>
<dbReference type="GO" id="GO:0008760">
    <property type="term" value="F:UDP-N-acetylglucosamine 1-carboxyvinyltransferase activity"/>
    <property type="evidence" value="ECO:0007669"/>
    <property type="project" value="UniProtKB-UniRule"/>
</dbReference>
<keyword evidence="15" id="KW-1185">Reference proteome</keyword>
<evidence type="ECO:0000256" key="1">
    <source>
        <dbReference type="ARBA" id="ARBA00004496"/>
    </source>
</evidence>
<dbReference type="Pfam" id="PF00275">
    <property type="entry name" value="EPSP_synthase"/>
    <property type="match status" value="1"/>
</dbReference>
<comment type="similarity">
    <text evidence="10 12">Belongs to the EPSP synthase family. MurA subfamily.</text>
</comment>
<sequence>MIHNESIETEIREFYIMKKLVIRGGKPLTGEITINGAKNSTVALIPAAILADSEVVLEGVPDIADVYSLIEILEDFNVKATFKDNVLTIDPTDIKSIPMPSGKIQSLRASYYFMGATLSRFGEGVIGLPGGCFLGPRPIDQHLKAFRSLGAKVEDDFGVVTLTTDQEGLVGARIYMDVVSVGATINCILAAVKAKGKTIIENAAREPEIIDVVNLLNKMGAKIRGAGTSVIRVEGVEHLHGCTHTIIPDRIEAGTYITAAVAAGQGVRVNNVIFEHIEGFIAKIEEMGAQLEIGEDSIYVHPSPNLRMVSVKTQPYPGFATDLQQPLTPLLAIAAGNGTIIDTIYPARVKHIPELNRMGADIKVEGAMIRVNGPAQLSGAQVKASDLRAGACLVIAGLLADGVTEITGVDHILRGYSNIVGKLRDLGADIEMIEVSEMQEA</sequence>
<keyword evidence="7 12" id="KW-0573">Peptidoglycan synthesis</keyword>
<evidence type="ECO:0000256" key="5">
    <source>
        <dbReference type="ARBA" id="ARBA00022679"/>
    </source>
</evidence>
<dbReference type="GO" id="GO:0005737">
    <property type="term" value="C:cytoplasm"/>
    <property type="evidence" value="ECO:0007669"/>
    <property type="project" value="UniProtKB-SubCell"/>
</dbReference>
<dbReference type="Proteomes" id="UP000019050">
    <property type="component" value="Unassembled WGS sequence"/>
</dbReference>
<dbReference type="PANTHER" id="PTHR43783">
    <property type="entry name" value="UDP-N-ACETYLGLUCOSAMINE 1-CARBOXYVINYLTRANSFERASE"/>
    <property type="match status" value="1"/>
</dbReference>
<dbReference type="InterPro" id="IPR013792">
    <property type="entry name" value="RNA3'P_cycl/enolpyr_Trfase_a/b"/>
</dbReference>
<reference evidence="14" key="1">
    <citation type="submission" date="2013-06" db="EMBL/GenBank/DDBJ databases">
        <authorList>
            <person name="Weinstock G."/>
            <person name="Sodergren E."/>
            <person name="Clifton S."/>
            <person name="Fulton L."/>
            <person name="Fulton B."/>
            <person name="Courtney L."/>
            <person name="Fronick C."/>
            <person name="Harrison M."/>
            <person name="Strong C."/>
            <person name="Farmer C."/>
            <person name="Delahaunty K."/>
            <person name="Markovic C."/>
            <person name="Hall O."/>
            <person name="Minx P."/>
            <person name="Tomlinson C."/>
            <person name="Mitreva M."/>
            <person name="Nelson J."/>
            <person name="Hou S."/>
            <person name="Wollam A."/>
            <person name="Pepin K.H."/>
            <person name="Johnson M."/>
            <person name="Bhonagiri V."/>
            <person name="Nash W.E."/>
            <person name="Warren W."/>
            <person name="Chinwalla A."/>
            <person name="Mardis E.R."/>
            <person name="Wilson R.K."/>
        </authorList>
    </citation>
    <scope>NUCLEOTIDE SEQUENCE [LARGE SCALE GENOMIC DNA]</scope>
    <source>
        <strain evidence="14">ATCC 49176</strain>
    </source>
</reference>
<dbReference type="InterPro" id="IPR001986">
    <property type="entry name" value="Enolpyruvate_Tfrase_dom"/>
</dbReference>
<dbReference type="InterPro" id="IPR005750">
    <property type="entry name" value="UDP_GlcNAc_COvinyl_MurA"/>
</dbReference>
<evidence type="ECO:0000313" key="14">
    <source>
        <dbReference type="EMBL" id="ESK65944.1"/>
    </source>
</evidence>
<dbReference type="eggNOG" id="COG0766">
    <property type="taxonomic scope" value="Bacteria"/>
</dbReference>
<comment type="function">
    <text evidence="12">Cell wall formation. Adds enolpyruvyl to UDP-N-acetylglucosamine.</text>
</comment>
<keyword evidence="3 12" id="KW-0963">Cytoplasm</keyword>
<dbReference type="NCBIfam" id="TIGR01072">
    <property type="entry name" value="murA"/>
    <property type="match status" value="1"/>
</dbReference>
<keyword evidence="4 12" id="KW-0132">Cell division</keyword>
<dbReference type="Gene3D" id="3.65.10.10">
    <property type="entry name" value="Enolpyruvate transferase domain"/>
    <property type="match status" value="2"/>
</dbReference>
<evidence type="ECO:0000256" key="2">
    <source>
        <dbReference type="ARBA" id="ARBA00004752"/>
    </source>
</evidence>
<dbReference type="HAMAP" id="MF_00111">
    <property type="entry name" value="MurA"/>
    <property type="match status" value="1"/>
</dbReference>
<evidence type="ECO:0000256" key="3">
    <source>
        <dbReference type="ARBA" id="ARBA00022490"/>
    </source>
</evidence>
<feature type="modified residue" description="2-(S-cysteinyl)pyruvic acid O-phosphothioketal" evidence="12">
    <location>
        <position position="132"/>
    </location>
</feature>
<feature type="binding site" evidence="12">
    <location>
        <begin position="38"/>
        <end position="39"/>
    </location>
    <ligand>
        <name>phosphoenolpyruvate</name>
        <dbReference type="ChEBI" id="CHEBI:58702"/>
    </ligand>
</feature>
<dbReference type="InterPro" id="IPR036968">
    <property type="entry name" value="Enolpyruvate_Tfrase_sf"/>
</dbReference>
<evidence type="ECO:0000313" key="15">
    <source>
        <dbReference type="Proteomes" id="UP000019050"/>
    </source>
</evidence>
<dbReference type="GO" id="GO:0051301">
    <property type="term" value="P:cell division"/>
    <property type="evidence" value="ECO:0007669"/>
    <property type="project" value="UniProtKB-KW"/>
</dbReference>
<dbReference type="EC" id="2.5.1.7" evidence="12"/>
<keyword evidence="8 12" id="KW-0131">Cell cycle</keyword>
<evidence type="ECO:0000256" key="9">
    <source>
        <dbReference type="ARBA" id="ARBA00023316"/>
    </source>
</evidence>
<comment type="caution">
    <text evidence="14">The sequence shown here is derived from an EMBL/GenBank/DDBJ whole genome shotgun (WGS) entry which is preliminary data.</text>
</comment>
<dbReference type="SUPFAM" id="SSF55205">
    <property type="entry name" value="EPT/RTPC-like"/>
    <property type="match status" value="1"/>
</dbReference>
<dbReference type="AlphaFoldDB" id="W1Q6A4"/>
<dbReference type="STRING" id="592010.GCWU000182_000678"/>
<evidence type="ECO:0000256" key="11">
    <source>
        <dbReference type="ARBA" id="ARBA00047527"/>
    </source>
</evidence>
<accession>W1Q6A4</accession>
<evidence type="ECO:0000256" key="8">
    <source>
        <dbReference type="ARBA" id="ARBA00023306"/>
    </source>
</evidence>
<keyword evidence="12" id="KW-0670">Pyruvate</keyword>
<comment type="caution">
    <text evidence="12">Lacks conserved residue(s) required for the propagation of feature annotation.</text>
</comment>
<comment type="pathway">
    <text evidence="2 12">Cell wall biogenesis; peptidoglycan biosynthesis.</text>
</comment>
<feature type="binding site" evidence="12">
    <location>
        <position position="322"/>
    </location>
    <ligand>
        <name>UDP-N-acetyl-alpha-D-glucosamine</name>
        <dbReference type="ChEBI" id="CHEBI:57705"/>
    </ligand>
</feature>
<dbReference type="EMBL" id="ACIN03000004">
    <property type="protein sequence ID" value="ESK65944.1"/>
    <property type="molecule type" value="Genomic_DNA"/>
</dbReference>
<proteinExistence type="inferred from homology"/>
<evidence type="ECO:0000256" key="12">
    <source>
        <dbReference type="HAMAP-Rule" id="MF_00111"/>
    </source>
</evidence>
<feature type="binding site" evidence="12">
    <location>
        <position position="344"/>
    </location>
    <ligand>
        <name>UDP-N-acetyl-alpha-D-glucosamine</name>
        <dbReference type="ChEBI" id="CHEBI:57705"/>
    </ligand>
</feature>
<feature type="binding site" evidence="12">
    <location>
        <begin position="137"/>
        <end position="141"/>
    </location>
    <ligand>
        <name>UDP-N-acetyl-alpha-D-glucosamine</name>
        <dbReference type="ChEBI" id="CHEBI:57705"/>
    </ligand>
</feature>
<evidence type="ECO:0000259" key="13">
    <source>
        <dbReference type="Pfam" id="PF00275"/>
    </source>
</evidence>
<dbReference type="NCBIfam" id="NF009470">
    <property type="entry name" value="PRK12830.1"/>
    <property type="match status" value="1"/>
</dbReference>
<dbReference type="PANTHER" id="PTHR43783:SF2">
    <property type="entry name" value="UDP-N-ACETYLGLUCOSAMINE 1-CARBOXYVINYLTRANSFERASE 2"/>
    <property type="match status" value="1"/>
</dbReference>
<gene>
    <name evidence="12" type="primary">murA</name>
    <name evidence="14" type="ORF">GCWU000182_000678</name>
</gene>
<evidence type="ECO:0000256" key="7">
    <source>
        <dbReference type="ARBA" id="ARBA00022984"/>
    </source>
</evidence>
<evidence type="ECO:0000256" key="10">
    <source>
        <dbReference type="ARBA" id="ARBA00038367"/>
    </source>
</evidence>
<dbReference type="CDD" id="cd01555">
    <property type="entry name" value="UdpNAET"/>
    <property type="match status" value="1"/>
</dbReference>
<feature type="active site" description="Proton donor" evidence="12">
    <location>
        <position position="132"/>
    </location>
</feature>
<organism evidence="14 15">
    <name type="scientific">Abiotrophia defectiva ATCC 49176</name>
    <dbReference type="NCBI Taxonomy" id="592010"/>
    <lineage>
        <taxon>Bacteria</taxon>
        <taxon>Bacillati</taxon>
        <taxon>Bacillota</taxon>
        <taxon>Bacilli</taxon>
        <taxon>Lactobacillales</taxon>
        <taxon>Aerococcaceae</taxon>
        <taxon>Abiotrophia</taxon>
    </lineage>
</organism>
<evidence type="ECO:0000256" key="6">
    <source>
        <dbReference type="ARBA" id="ARBA00022960"/>
    </source>
</evidence>
<keyword evidence="6 12" id="KW-0133">Cell shape</keyword>
<dbReference type="GO" id="GO:0071555">
    <property type="term" value="P:cell wall organization"/>
    <property type="evidence" value="ECO:0007669"/>
    <property type="project" value="UniProtKB-KW"/>
</dbReference>
<protein>
    <recommendedName>
        <fullName evidence="12">UDP-N-acetylglucosamine 1-carboxyvinyltransferase</fullName>
        <ecNumber evidence="12">2.5.1.7</ecNumber>
    </recommendedName>
    <alternativeName>
        <fullName evidence="12">Enoylpyruvate transferase</fullName>
    </alternativeName>
    <alternativeName>
        <fullName evidence="12">UDP-N-acetylglucosamine enolpyruvyl transferase</fullName>
        <shortName evidence="12">EPT</shortName>
    </alternativeName>
</protein>